<dbReference type="PANTHER" id="PTHR43750">
    <property type="entry name" value="UDP-GLUCOSE 6-DEHYDROGENASE TUAD"/>
    <property type="match status" value="1"/>
</dbReference>
<proteinExistence type="inferred from homology"/>
<dbReference type="InterPro" id="IPR017476">
    <property type="entry name" value="UDP-Glc/GDP-Man"/>
</dbReference>
<comment type="similarity">
    <text evidence="1 2">Belongs to the UDP-glucose/GDP-mannose dehydrogenase family.</text>
</comment>
<accession>A0A0G0Z2E8</accession>
<dbReference type="Pfam" id="PF00984">
    <property type="entry name" value="UDPG_MGDP_dh"/>
    <property type="match status" value="1"/>
</dbReference>
<dbReference type="InterPro" id="IPR013328">
    <property type="entry name" value="6PGD_dom2"/>
</dbReference>
<evidence type="ECO:0000256" key="2">
    <source>
        <dbReference type="PIRNR" id="PIRNR000124"/>
    </source>
</evidence>
<dbReference type="GO" id="GO:0016628">
    <property type="term" value="F:oxidoreductase activity, acting on the CH-CH group of donors, NAD or NADP as acceptor"/>
    <property type="evidence" value="ECO:0007669"/>
    <property type="project" value="InterPro"/>
</dbReference>
<dbReference type="PANTHER" id="PTHR43750:SF3">
    <property type="entry name" value="UDP-GLUCOSE 6-DEHYDROGENASE TUAD"/>
    <property type="match status" value="1"/>
</dbReference>
<evidence type="ECO:0000313" key="6">
    <source>
        <dbReference type="Proteomes" id="UP000033854"/>
    </source>
</evidence>
<dbReference type="AlphaFoldDB" id="A0A0G0Z2E8"/>
<dbReference type="GO" id="GO:0000271">
    <property type="term" value="P:polysaccharide biosynthetic process"/>
    <property type="evidence" value="ECO:0007669"/>
    <property type="project" value="InterPro"/>
</dbReference>
<dbReference type="InterPro" id="IPR008927">
    <property type="entry name" value="6-PGluconate_DH-like_C_sf"/>
</dbReference>
<dbReference type="InterPro" id="IPR001732">
    <property type="entry name" value="UDP-Glc/GDP-Man_DH_N"/>
</dbReference>
<dbReference type="GO" id="GO:0051287">
    <property type="term" value="F:NAD binding"/>
    <property type="evidence" value="ECO:0007669"/>
    <property type="project" value="InterPro"/>
</dbReference>
<organism evidence="5 6">
    <name type="scientific">Candidatus Collierbacteria bacterium GW2011_GWA2_42_17</name>
    <dbReference type="NCBI Taxonomy" id="1618378"/>
    <lineage>
        <taxon>Bacteria</taxon>
        <taxon>Candidatus Collieribacteriota</taxon>
    </lineage>
</organism>
<evidence type="ECO:0000259" key="3">
    <source>
        <dbReference type="Pfam" id="PF00984"/>
    </source>
</evidence>
<dbReference type="PIRSF" id="PIRSF000124">
    <property type="entry name" value="UDPglc_GDPman_dh"/>
    <property type="match status" value="1"/>
</dbReference>
<dbReference type="InterPro" id="IPR036291">
    <property type="entry name" value="NAD(P)-bd_dom_sf"/>
</dbReference>
<name>A0A0G0Z2E8_9BACT</name>
<evidence type="ECO:0000256" key="1">
    <source>
        <dbReference type="ARBA" id="ARBA00006601"/>
    </source>
</evidence>
<dbReference type="SUPFAM" id="SSF51735">
    <property type="entry name" value="NAD(P)-binding Rossmann-fold domains"/>
    <property type="match status" value="1"/>
</dbReference>
<dbReference type="Pfam" id="PF03721">
    <property type="entry name" value="UDPG_MGDP_dh_N"/>
    <property type="match status" value="1"/>
</dbReference>
<dbReference type="PIRSF" id="PIRSF500136">
    <property type="entry name" value="UDP_ManNAc_DH"/>
    <property type="match status" value="1"/>
</dbReference>
<feature type="domain" description="UDP-glucose/GDP-mannose dehydrogenase dimerisation" evidence="3">
    <location>
        <begin position="166"/>
        <end position="258"/>
    </location>
</feature>
<evidence type="ECO:0000313" key="5">
    <source>
        <dbReference type="EMBL" id="KKS42942.1"/>
    </source>
</evidence>
<comment type="caution">
    <text evidence="5">The sequence shown here is derived from an EMBL/GenBank/DDBJ whole genome shotgun (WGS) entry which is preliminary data.</text>
</comment>
<evidence type="ECO:0000259" key="4">
    <source>
        <dbReference type="Pfam" id="PF03721"/>
    </source>
</evidence>
<dbReference type="Proteomes" id="UP000033854">
    <property type="component" value="Unassembled WGS sequence"/>
</dbReference>
<dbReference type="Gene3D" id="1.10.1040.10">
    <property type="entry name" value="N-(1-d-carboxylethyl)-l-norvaline Dehydrogenase, domain 2"/>
    <property type="match status" value="1"/>
</dbReference>
<gene>
    <name evidence="5" type="ORF">UV06_C0004G0077</name>
</gene>
<sequence>MYKIGIVGYGFVGKAVEYGFKEGNEIYIYDKFLPKLPLEEVVKKSEVIFVGVPTPMTKEYKKIDLSIVEEITAEIVRIARKNKIEPIIVLKSTIIPGTTRRLMKKLKYPRMAFNPEFLTEANYLMDFVNADRVVVGADNNEVKQWVVDLYRATFPKTPIFETDPTTAEVVKYMANTYLATKVIFANEMFDLCEKLGVNYGEMKKMVVADKRIYDSHLDITTQRGFGGKCFPKDTVALLGLAHELGVELSVIETGWKKNLKIRKVRDWEQIEGAVSKK</sequence>
<reference evidence="5 6" key="1">
    <citation type="journal article" date="2015" name="Nature">
        <title>rRNA introns, odd ribosomes, and small enigmatic genomes across a large radiation of phyla.</title>
        <authorList>
            <person name="Brown C.T."/>
            <person name="Hug L.A."/>
            <person name="Thomas B.C."/>
            <person name="Sharon I."/>
            <person name="Castelle C.J."/>
            <person name="Singh A."/>
            <person name="Wilkins M.J."/>
            <person name="Williams K.H."/>
            <person name="Banfield J.F."/>
        </authorList>
    </citation>
    <scope>NUCLEOTIDE SEQUENCE [LARGE SCALE GENOMIC DNA]</scope>
</reference>
<dbReference type="InterPro" id="IPR014026">
    <property type="entry name" value="UDP-Glc/GDP-Man_DH_dimer"/>
</dbReference>
<dbReference type="InterPro" id="IPR028359">
    <property type="entry name" value="UDP_ManNAc/GlcNAc_DH"/>
</dbReference>
<dbReference type="GO" id="GO:0016616">
    <property type="term" value="F:oxidoreductase activity, acting on the CH-OH group of donors, NAD or NADP as acceptor"/>
    <property type="evidence" value="ECO:0007669"/>
    <property type="project" value="InterPro"/>
</dbReference>
<dbReference type="Gene3D" id="3.40.50.720">
    <property type="entry name" value="NAD(P)-binding Rossmann-like Domain"/>
    <property type="match status" value="1"/>
</dbReference>
<protein>
    <submittedName>
        <fullName evidence="5">GDP-mannose 6-dehydrogenase (AlgD)</fullName>
    </submittedName>
</protein>
<dbReference type="NCBIfam" id="TIGR03026">
    <property type="entry name" value="NDP-sugDHase"/>
    <property type="match status" value="1"/>
</dbReference>
<feature type="domain" description="UDP-glucose/GDP-mannose dehydrogenase N-terminal" evidence="4">
    <location>
        <begin position="38"/>
        <end position="145"/>
    </location>
</feature>
<dbReference type="EMBL" id="LCDA01000004">
    <property type="protein sequence ID" value="KKS42942.1"/>
    <property type="molecule type" value="Genomic_DNA"/>
</dbReference>
<dbReference type="SUPFAM" id="SSF48179">
    <property type="entry name" value="6-phosphogluconate dehydrogenase C-terminal domain-like"/>
    <property type="match status" value="1"/>
</dbReference>